<reference evidence="3" key="1">
    <citation type="submission" date="2018-11" db="EMBL/GenBank/DDBJ databases">
        <title>FDA dAtabase for Regulatory Grade micrObial Sequences (FDA-ARGOS): Supporting development and validation of Infectious Disease Dx tests.</title>
        <authorList>
            <person name="Goldberg B."/>
            <person name="Campos J."/>
            <person name="Tallon L."/>
            <person name="Sadzewicz L."/>
            <person name="Zhao X."/>
            <person name="Vavikolanu K."/>
            <person name="Mehta A."/>
            <person name="Aluvathingal J."/>
            <person name="Nadendla S."/>
            <person name="Geyer C."/>
            <person name="Nandy P."/>
            <person name="Yan Y."/>
            <person name="Sichtig H."/>
        </authorList>
    </citation>
    <scope>NUCLEOTIDE SEQUENCE [LARGE SCALE GENOMIC DNA]</scope>
    <source>
        <strain evidence="3">FDAARGOS_614</strain>
    </source>
</reference>
<dbReference type="InterPro" id="IPR025309">
    <property type="entry name" value="KTSC_dom"/>
</dbReference>
<sequence length="85" mass="9311">MPQIAMQDVDSSQFHSIGHDVTSNTLAIRFKSKAGAGSLYHYANFTAAEFEAFKNAESIGAYFGKYIKPETAKYPFTKVEPATVA</sequence>
<proteinExistence type="predicted"/>
<dbReference type="AlphaFoldDB" id="A0A3G8H352"/>
<evidence type="ECO:0000313" key="2">
    <source>
        <dbReference type="EMBL" id="AZG14907.1"/>
    </source>
</evidence>
<organism evidence="2 3">
    <name type="scientific">Cupriavidus pauculus</name>
    <dbReference type="NCBI Taxonomy" id="82633"/>
    <lineage>
        <taxon>Bacteria</taxon>
        <taxon>Pseudomonadati</taxon>
        <taxon>Pseudomonadota</taxon>
        <taxon>Betaproteobacteria</taxon>
        <taxon>Burkholderiales</taxon>
        <taxon>Burkholderiaceae</taxon>
        <taxon>Cupriavidus</taxon>
    </lineage>
</organism>
<evidence type="ECO:0000313" key="3">
    <source>
        <dbReference type="Proteomes" id="UP000270411"/>
    </source>
</evidence>
<name>A0A3G8H352_9BURK</name>
<dbReference type="OrthoDB" id="8909582at2"/>
<dbReference type="EMBL" id="CP033969">
    <property type="protein sequence ID" value="AZG14907.1"/>
    <property type="molecule type" value="Genomic_DNA"/>
</dbReference>
<accession>A0A3G8H352</accession>
<dbReference type="Pfam" id="PF13619">
    <property type="entry name" value="KTSC"/>
    <property type="match status" value="1"/>
</dbReference>
<dbReference type="Proteomes" id="UP000270411">
    <property type="component" value="Chromosome 1"/>
</dbReference>
<protein>
    <submittedName>
        <fullName evidence="2">KTSC domain-containing protein</fullName>
    </submittedName>
</protein>
<gene>
    <name evidence="2" type="ORF">EHF44_16600</name>
</gene>
<dbReference type="RefSeq" id="WP_124684659.1">
    <property type="nucleotide sequence ID" value="NZ_CP033969.1"/>
</dbReference>
<feature type="domain" description="KTSC" evidence="1">
    <location>
        <begin position="10"/>
        <end position="69"/>
    </location>
</feature>
<dbReference type="KEGG" id="cpau:EHF44_16600"/>
<evidence type="ECO:0000259" key="1">
    <source>
        <dbReference type="Pfam" id="PF13619"/>
    </source>
</evidence>